<keyword evidence="6" id="KW-1185">Reference proteome</keyword>
<dbReference type="EMBL" id="QUNO01000029">
    <property type="protein sequence ID" value="REH27689.1"/>
    <property type="molecule type" value="Genomic_DNA"/>
</dbReference>
<evidence type="ECO:0000313" key="6">
    <source>
        <dbReference type="Proteomes" id="UP000256269"/>
    </source>
</evidence>
<keyword evidence="4" id="KW-0503">Monooxygenase</keyword>
<sequence length="76" mass="8590">TPTSLADKFTRFARHGAVHGFNITPYLIPDGLDDIVDLLVPELQERGVYRTEYTGTTLREHLGLRPPLSRRLEQAS</sequence>
<dbReference type="Proteomes" id="UP000256269">
    <property type="component" value="Unassembled WGS sequence"/>
</dbReference>
<comment type="caution">
    <text evidence="5">The sequence shown here is derived from an EMBL/GenBank/DDBJ whole genome shotgun (WGS) entry which is preliminary data.</text>
</comment>
<name>A0A3E0GUS9_9PSEU</name>
<evidence type="ECO:0000256" key="2">
    <source>
        <dbReference type="ARBA" id="ARBA00022643"/>
    </source>
</evidence>
<proteinExistence type="predicted"/>
<evidence type="ECO:0000256" key="3">
    <source>
        <dbReference type="ARBA" id="ARBA00023002"/>
    </source>
</evidence>
<evidence type="ECO:0000256" key="1">
    <source>
        <dbReference type="ARBA" id="ARBA00022630"/>
    </source>
</evidence>
<dbReference type="PANTHER" id="PTHR30011">
    <property type="entry name" value="ALKANESULFONATE MONOOXYGENASE-RELATED"/>
    <property type="match status" value="1"/>
</dbReference>
<protein>
    <recommendedName>
        <fullName evidence="7">Alkanesulfonate monooxygenase</fullName>
    </recommendedName>
</protein>
<evidence type="ECO:0008006" key="7">
    <source>
        <dbReference type="Google" id="ProtNLM"/>
    </source>
</evidence>
<dbReference type="InterPro" id="IPR051260">
    <property type="entry name" value="Diverse_substr_monoxygenases"/>
</dbReference>
<accession>A0A3E0GUS9</accession>
<gene>
    <name evidence="5" type="ORF">BCF44_12977</name>
</gene>
<keyword evidence="1" id="KW-0285">Flavoprotein</keyword>
<dbReference type="Gene3D" id="3.20.20.30">
    <property type="entry name" value="Luciferase-like domain"/>
    <property type="match status" value="1"/>
</dbReference>
<dbReference type="SUPFAM" id="SSF51679">
    <property type="entry name" value="Bacterial luciferase-like"/>
    <property type="match status" value="1"/>
</dbReference>
<dbReference type="GO" id="GO:0016705">
    <property type="term" value="F:oxidoreductase activity, acting on paired donors, with incorporation or reduction of molecular oxygen"/>
    <property type="evidence" value="ECO:0007669"/>
    <property type="project" value="InterPro"/>
</dbReference>
<feature type="non-terminal residue" evidence="5">
    <location>
        <position position="1"/>
    </location>
</feature>
<keyword evidence="3" id="KW-0560">Oxidoreductase</keyword>
<dbReference type="AlphaFoldDB" id="A0A3E0GUS9"/>
<reference evidence="5 6" key="1">
    <citation type="submission" date="2018-08" db="EMBL/GenBank/DDBJ databases">
        <title>Genomic Encyclopedia of Archaeal and Bacterial Type Strains, Phase II (KMG-II): from individual species to whole genera.</title>
        <authorList>
            <person name="Goeker M."/>
        </authorList>
    </citation>
    <scope>NUCLEOTIDE SEQUENCE [LARGE SCALE GENOMIC DNA]</scope>
    <source>
        <strain evidence="5 6">DSM 45791</strain>
    </source>
</reference>
<dbReference type="InterPro" id="IPR036661">
    <property type="entry name" value="Luciferase-like_sf"/>
</dbReference>
<dbReference type="GO" id="GO:0004497">
    <property type="term" value="F:monooxygenase activity"/>
    <property type="evidence" value="ECO:0007669"/>
    <property type="project" value="UniProtKB-KW"/>
</dbReference>
<keyword evidence="2" id="KW-0288">FMN</keyword>
<evidence type="ECO:0000256" key="4">
    <source>
        <dbReference type="ARBA" id="ARBA00023033"/>
    </source>
</evidence>
<organism evidence="5 6">
    <name type="scientific">Kutzneria buriramensis</name>
    <dbReference type="NCBI Taxonomy" id="1045776"/>
    <lineage>
        <taxon>Bacteria</taxon>
        <taxon>Bacillati</taxon>
        <taxon>Actinomycetota</taxon>
        <taxon>Actinomycetes</taxon>
        <taxon>Pseudonocardiales</taxon>
        <taxon>Pseudonocardiaceae</taxon>
        <taxon>Kutzneria</taxon>
    </lineage>
</organism>
<dbReference type="PANTHER" id="PTHR30011:SF16">
    <property type="entry name" value="C2H2 FINGER DOMAIN TRANSCRIPTION FACTOR (EUROFUNG)-RELATED"/>
    <property type="match status" value="1"/>
</dbReference>
<evidence type="ECO:0000313" key="5">
    <source>
        <dbReference type="EMBL" id="REH27689.1"/>
    </source>
</evidence>